<dbReference type="InterPro" id="IPR000731">
    <property type="entry name" value="SSD"/>
</dbReference>
<dbReference type="GO" id="GO:0005886">
    <property type="term" value="C:plasma membrane"/>
    <property type="evidence" value="ECO:0007669"/>
    <property type="project" value="UniProtKB-SubCell"/>
</dbReference>
<sequence>MEPPRRLAMAWGAFVARHRWWVLAVWLLLVLGLAAFAASTARILSPAGFETDTQAARAADVLKSEFPERRAPALAVVFQSDSAALEDAGYRSQLAAWRLDLERLARQTSAPQSPTVVVGPILSQDRRTAALLLESNEQPAYFLAAAREASGIRHEGPARVFIGGFAAVYNNFVMHSEQDLGQSERLSAPLALILLLLVFGGVVAGALPVLTGLGTVTVALALLGFVARIHTVSVFSLNVTSVVGLGLGIDYSLLVVNRFREELRAGADPETAVARTVGTAGVATVVSGGTVAIGFGALMLSHLNVLWSIGLGGSLVVVVSVLASLTLIPALLAVFGARVDSLALPFTRNRSLAGFWRGLAGSVMRRPLVFIVITLGVILLLASPARALRPGVLGSESLPPDDGAVQAQALGESRLSFARQQPAILVARGVRDLNQARELEADVRSAAGGQPVTGPGDVPPQLLGLYFKPGYAVYEVSSPGEVNDPSTHLWLDRLRAASWPPGVTMLIGGEPAAYQDFLNVLAGDVPLVIGAVLLLTFLLLAIAFRSVALPLKAVLMNLLSVAAALGVLTWVFQEGHLAAQLRFQTAGFTDATVPVIIFAGLFGLSMDYEVFLLSRIREEWLNGRSNAEAVAAGMERTGQVITSAALILVAVTSTLALSQLSLNKGFGLTFAVAILLDATLIRLLLVPAMMRILGDVNWWPMRRQALRRAT</sequence>
<evidence type="ECO:0000256" key="4">
    <source>
        <dbReference type="ARBA" id="ARBA00022989"/>
    </source>
</evidence>
<evidence type="ECO:0000313" key="9">
    <source>
        <dbReference type="Proteomes" id="UP000620075"/>
    </source>
</evidence>
<keyword evidence="5 6" id="KW-0472">Membrane</keyword>
<feature type="transmembrane region" description="Helical" evidence="6">
    <location>
        <begin position="527"/>
        <end position="547"/>
    </location>
</feature>
<keyword evidence="3 6" id="KW-0812">Transmembrane</keyword>
<feature type="transmembrane region" description="Helical" evidence="6">
    <location>
        <begin position="368"/>
        <end position="388"/>
    </location>
</feature>
<dbReference type="PANTHER" id="PTHR33406">
    <property type="entry name" value="MEMBRANE PROTEIN MJ1562-RELATED"/>
    <property type="match status" value="1"/>
</dbReference>
<feature type="transmembrane region" description="Helical" evidence="6">
    <location>
        <begin position="640"/>
        <end position="660"/>
    </location>
</feature>
<dbReference type="RefSeq" id="WP_338178317.1">
    <property type="nucleotide sequence ID" value="NZ_JAEKNQ010000030.1"/>
</dbReference>
<evidence type="ECO:0000256" key="2">
    <source>
        <dbReference type="ARBA" id="ARBA00022475"/>
    </source>
</evidence>
<evidence type="ECO:0000259" key="7">
    <source>
        <dbReference type="PROSITE" id="PS50156"/>
    </source>
</evidence>
<dbReference type="Proteomes" id="UP000620075">
    <property type="component" value="Unassembled WGS sequence"/>
</dbReference>
<comment type="caution">
    <text evidence="8">The sequence shown here is derived from an EMBL/GenBank/DDBJ whole genome shotgun (WGS) entry which is preliminary data.</text>
</comment>
<feature type="transmembrane region" description="Helical" evidence="6">
    <location>
        <begin position="666"/>
        <end position="685"/>
    </location>
</feature>
<dbReference type="PROSITE" id="PS50156">
    <property type="entry name" value="SSD"/>
    <property type="match status" value="1"/>
</dbReference>
<feature type="transmembrane region" description="Helical" evidence="6">
    <location>
        <begin position="554"/>
        <end position="572"/>
    </location>
</feature>
<feature type="domain" description="SSD" evidence="7">
    <location>
        <begin position="205"/>
        <end position="334"/>
    </location>
</feature>
<name>A0A934NDK3_9BACT</name>
<feature type="transmembrane region" description="Helical" evidence="6">
    <location>
        <begin position="276"/>
        <end position="298"/>
    </location>
</feature>
<evidence type="ECO:0000313" key="8">
    <source>
        <dbReference type="EMBL" id="MBJ7603019.1"/>
    </source>
</evidence>
<evidence type="ECO:0000256" key="6">
    <source>
        <dbReference type="SAM" id="Phobius"/>
    </source>
</evidence>
<keyword evidence="2" id="KW-1003">Cell membrane</keyword>
<dbReference type="PANTHER" id="PTHR33406:SF13">
    <property type="entry name" value="MEMBRANE PROTEIN YDFJ"/>
    <property type="match status" value="1"/>
</dbReference>
<dbReference type="AlphaFoldDB" id="A0A934NDK3"/>
<dbReference type="SUPFAM" id="SSF82866">
    <property type="entry name" value="Multidrug efflux transporter AcrB transmembrane domain"/>
    <property type="match status" value="2"/>
</dbReference>
<comment type="subcellular location">
    <subcellularLocation>
        <location evidence="1">Cell membrane</location>
        <topology evidence="1">Multi-pass membrane protein</topology>
    </subcellularLocation>
</comment>
<dbReference type="InterPro" id="IPR004869">
    <property type="entry name" value="MMPL_dom"/>
</dbReference>
<gene>
    <name evidence="8" type="ORF">JF888_07495</name>
</gene>
<evidence type="ECO:0000256" key="3">
    <source>
        <dbReference type="ARBA" id="ARBA00022692"/>
    </source>
</evidence>
<dbReference type="InterPro" id="IPR050545">
    <property type="entry name" value="Mycobact_MmpL"/>
</dbReference>
<keyword evidence="4 6" id="KW-1133">Transmembrane helix</keyword>
<proteinExistence type="predicted"/>
<protein>
    <submittedName>
        <fullName evidence="8">MMPL family transporter</fullName>
    </submittedName>
</protein>
<dbReference type="Pfam" id="PF03176">
    <property type="entry name" value="MMPL"/>
    <property type="match status" value="2"/>
</dbReference>
<dbReference type="EMBL" id="JAEKNQ010000030">
    <property type="protein sequence ID" value="MBJ7603019.1"/>
    <property type="molecule type" value="Genomic_DNA"/>
</dbReference>
<accession>A0A934NDK3</accession>
<feature type="transmembrane region" description="Helical" evidence="6">
    <location>
        <begin position="592"/>
        <end position="614"/>
    </location>
</feature>
<evidence type="ECO:0000256" key="5">
    <source>
        <dbReference type="ARBA" id="ARBA00023136"/>
    </source>
</evidence>
<organism evidence="8 9">
    <name type="scientific">Candidatus Dormiibacter inghamiae</name>
    <dbReference type="NCBI Taxonomy" id="3127013"/>
    <lineage>
        <taxon>Bacteria</taxon>
        <taxon>Bacillati</taxon>
        <taxon>Candidatus Dormiibacterota</taxon>
        <taxon>Candidatus Dormibacteria</taxon>
        <taxon>Candidatus Dormibacterales</taxon>
        <taxon>Candidatus Dormibacteraceae</taxon>
        <taxon>Candidatus Dormiibacter</taxon>
    </lineage>
</organism>
<dbReference type="Gene3D" id="1.20.1640.10">
    <property type="entry name" value="Multidrug efflux transporter AcrB transmembrane domain"/>
    <property type="match status" value="2"/>
</dbReference>
<evidence type="ECO:0000256" key="1">
    <source>
        <dbReference type="ARBA" id="ARBA00004651"/>
    </source>
</evidence>
<feature type="transmembrane region" description="Helical" evidence="6">
    <location>
        <begin position="190"/>
        <end position="223"/>
    </location>
</feature>
<feature type="transmembrane region" description="Helical" evidence="6">
    <location>
        <begin position="235"/>
        <end position="256"/>
    </location>
</feature>
<reference evidence="8 9" key="1">
    <citation type="submission" date="2020-10" db="EMBL/GenBank/DDBJ databases">
        <title>Ca. Dormibacterota MAGs.</title>
        <authorList>
            <person name="Montgomery K."/>
        </authorList>
    </citation>
    <scope>NUCLEOTIDE SEQUENCE [LARGE SCALE GENOMIC DNA]</scope>
    <source>
        <strain evidence="8">SC8811_S16_3</strain>
    </source>
</reference>